<keyword evidence="6" id="KW-1133">Transmembrane helix</keyword>
<sequence>MDVEEVDYEALPTTSVATNMLAGALAGITEHTVMYPLDSVKTRMQVLSPSPQAIYSGVMNALTRISTAEGSATLWRGVTSVIVGAGPAHALYFATYEQCKESFSSPNNEHNHIAHASAGACATIVSDGLMNPFDVIKQRMQVHGSTYRGVVECGLDLFRKEGLGAFYVSYPTTLMMTIPFQAIHFSTYEYFRKKLNPRGTYDPKTHIISGAMAGAAAAALTNPLDVAKTLLQTRGAVTDTKVRKASGLVEAFQLIYARNGLAGFTMGAKARVLSHMPATAICWTTYEFLKMFLSKQPGFATETTA</sequence>
<evidence type="ECO:0000256" key="1">
    <source>
        <dbReference type="ARBA" id="ARBA00004225"/>
    </source>
</evidence>
<dbReference type="Proteomes" id="UP000318582">
    <property type="component" value="Unassembled WGS sequence"/>
</dbReference>
<dbReference type="GO" id="GO:0031966">
    <property type="term" value="C:mitochondrial membrane"/>
    <property type="evidence" value="ECO:0007669"/>
    <property type="project" value="UniProtKB-SubCell"/>
</dbReference>
<name>A0A507E945_9FUNG</name>
<keyword evidence="5" id="KW-0677">Repeat</keyword>
<keyword evidence="8 9" id="KW-0472">Membrane</keyword>
<feature type="repeat" description="Solcar" evidence="9">
    <location>
        <begin position="14"/>
        <end position="102"/>
    </location>
</feature>
<keyword evidence="7" id="KW-0496">Mitochondrion</keyword>
<evidence type="ECO:0000256" key="10">
    <source>
        <dbReference type="RuleBase" id="RU000488"/>
    </source>
</evidence>
<organism evidence="11 12">
    <name type="scientific">Powellomyces hirtus</name>
    <dbReference type="NCBI Taxonomy" id="109895"/>
    <lineage>
        <taxon>Eukaryota</taxon>
        <taxon>Fungi</taxon>
        <taxon>Fungi incertae sedis</taxon>
        <taxon>Chytridiomycota</taxon>
        <taxon>Chytridiomycota incertae sedis</taxon>
        <taxon>Chytridiomycetes</taxon>
        <taxon>Spizellomycetales</taxon>
        <taxon>Powellomycetaceae</taxon>
        <taxon>Powellomyces</taxon>
    </lineage>
</organism>
<reference evidence="11 12" key="1">
    <citation type="journal article" date="2019" name="Sci. Rep.">
        <title>Comparative genomics of chytrid fungi reveal insights into the obligate biotrophic and pathogenic lifestyle of Synchytrium endobioticum.</title>
        <authorList>
            <person name="van de Vossenberg B.T.L.H."/>
            <person name="Warris S."/>
            <person name="Nguyen H.D.T."/>
            <person name="van Gent-Pelzer M.P.E."/>
            <person name="Joly D.L."/>
            <person name="van de Geest H.C."/>
            <person name="Bonants P.J.M."/>
            <person name="Smith D.S."/>
            <person name="Levesque C.A."/>
            <person name="van der Lee T.A.J."/>
        </authorList>
    </citation>
    <scope>NUCLEOTIDE SEQUENCE [LARGE SCALE GENOMIC DNA]</scope>
    <source>
        <strain evidence="11 12">CBS 809.83</strain>
    </source>
</reference>
<evidence type="ECO:0000256" key="5">
    <source>
        <dbReference type="ARBA" id="ARBA00022737"/>
    </source>
</evidence>
<dbReference type="InterPro" id="IPR002067">
    <property type="entry name" value="MCP"/>
</dbReference>
<dbReference type="PROSITE" id="PS50920">
    <property type="entry name" value="SOLCAR"/>
    <property type="match status" value="3"/>
</dbReference>
<evidence type="ECO:0000256" key="6">
    <source>
        <dbReference type="ARBA" id="ARBA00022989"/>
    </source>
</evidence>
<dbReference type="STRING" id="109895.A0A507E945"/>
<dbReference type="InterPro" id="IPR023395">
    <property type="entry name" value="MCP_dom_sf"/>
</dbReference>
<dbReference type="PANTHER" id="PTHR45758:SF4">
    <property type="entry name" value="MITOFERRIN-1"/>
    <property type="match status" value="1"/>
</dbReference>
<keyword evidence="4 9" id="KW-0812">Transmembrane</keyword>
<dbReference type="PANTHER" id="PTHR45758">
    <property type="entry name" value="MITOFERRIN-1-RELATED"/>
    <property type="match status" value="1"/>
</dbReference>
<dbReference type="InterPro" id="IPR018108">
    <property type="entry name" value="MCP_transmembrane"/>
</dbReference>
<evidence type="ECO:0000313" key="11">
    <source>
        <dbReference type="EMBL" id="TPX59907.1"/>
    </source>
</evidence>
<evidence type="ECO:0000256" key="9">
    <source>
        <dbReference type="PROSITE-ProRule" id="PRU00282"/>
    </source>
</evidence>
<dbReference type="GO" id="GO:0048250">
    <property type="term" value="P:iron import into the mitochondrion"/>
    <property type="evidence" value="ECO:0007669"/>
    <property type="project" value="TreeGrafter"/>
</dbReference>
<gene>
    <name evidence="11" type="ORF">PhCBS80983_g02135</name>
</gene>
<evidence type="ECO:0000256" key="4">
    <source>
        <dbReference type="ARBA" id="ARBA00022692"/>
    </source>
</evidence>
<dbReference type="Gene3D" id="1.50.40.10">
    <property type="entry name" value="Mitochondrial carrier domain"/>
    <property type="match status" value="1"/>
</dbReference>
<feature type="repeat" description="Solcar" evidence="9">
    <location>
        <begin position="110"/>
        <end position="194"/>
    </location>
</feature>
<comment type="subcellular location">
    <subcellularLocation>
        <location evidence="1">Mitochondrion membrane</location>
        <topology evidence="1">Multi-pass membrane protein</topology>
    </subcellularLocation>
</comment>
<dbReference type="SUPFAM" id="SSF103506">
    <property type="entry name" value="Mitochondrial carrier"/>
    <property type="match status" value="1"/>
</dbReference>
<dbReference type="GO" id="GO:0015093">
    <property type="term" value="F:ferrous iron transmembrane transporter activity"/>
    <property type="evidence" value="ECO:0007669"/>
    <property type="project" value="TreeGrafter"/>
</dbReference>
<feature type="repeat" description="Solcar" evidence="9">
    <location>
        <begin position="201"/>
        <end position="292"/>
    </location>
</feature>
<dbReference type="FunFam" id="1.50.40.10:FF:000029">
    <property type="entry name" value="Solute carrier family 25 member 28"/>
    <property type="match status" value="1"/>
</dbReference>
<dbReference type="AlphaFoldDB" id="A0A507E945"/>
<accession>A0A507E945</accession>
<comment type="caution">
    <text evidence="11">The sequence shown here is derived from an EMBL/GenBank/DDBJ whole genome shotgun (WGS) entry which is preliminary data.</text>
</comment>
<dbReference type="Pfam" id="PF00153">
    <property type="entry name" value="Mito_carr"/>
    <property type="match status" value="3"/>
</dbReference>
<evidence type="ECO:0000256" key="8">
    <source>
        <dbReference type="ARBA" id="ARBA00023136"/>
    </source>
</evidence>
<evidence type="ECO:0000256" key="3">
    <source>
        <dbReference type="ARBA" id="ARBA00022448"/>
    </source>
</evidence>
<evidence type="ECO:0000313" key="12">
    <source>
        <dbReference type="Proteomes" id="UP000318582"/>
    </source>
</evidence>
<evidence type="ECO:0000256" key="7">
    <source>
        <dbReference type="ARBA" id="ARBA00023128"/>
    </source>
</evidence>
<dbReference type="PRINTS" id="PR00926">
    <property type="entry name" value="MITOCARRIER"/>
</dbReference>
<comment type="similarity">
    <text evidence="2 10">Belongs to the mitochondrial carrier (TC 2.A.29) family.</text>
</comment>
<protein>
    <submittedName>
        <fullName evidence="11">Uncharacterized protein</fullName>
    </submittedName>
</protein>
<proteinExistence type="inferred from homology"/>
<keyword evidence="3 10" id="KW-0813">Transport</keyword>
<keyword evidence="12" id="KW-1185">Reference proteome</keyword>
<dbReference type="EMBL" id="QEAQ01000020">
    <property type="protein sequence ID" value="TPX59907.1"/>
    <property type="molecule type" value="Genomic_DNA"/>
</dbReference>
<dbReference type="OrthoDB" id="43906at2759"/>
<evidence type="ECO:0000256" key="2">
    <source>
        <dbReference type="ARBA" id="ARBA00006375"/>
    </source>
</evidence>